<dbReference type="RefSeq" id="WP_176267515.1">
    <property type="nucleotide sequence ID" value="NZ_JABWGV010000003.1"/>
</dbReference>
<protein>
    <submittedName>
        <fullName evidence="3">Outer membrane lipoprotein carrier protein LolA</fullName>
    </submittedName>
</protein>
<sequence>MNSLIKITRKPSRIALAVLLALGAPMAVAIPEAPAFAQSSQQLDRAANALRSITTMRADFSQTDRNGATVNGKLTLKNPGKIRFEYAKGANMLVVSNGKSLYLVDYDVDQVERWPISKSPLGALLDPNRDVKQYGKVVATSNPDVVSIEVRDKARPEFGVITLIFVKDAASPGGLKLTHWVALDAQNNRTTVRLRNHKYGASVSDSAFTFNDPRRSSRRPG</sequence>
<dbReference type="Proteomes" id="UP000561438">
    <property type="component" value="Unassembled WGS sequence"/>
</dbReference>
<evidence type="ECO:0000256" key="2">
    <source>
        <dbReference type="SAM" id="SignalP"/>
    </source>
</evidence>
<gene>
    <name evidence="3" type="ORF">HUV48_09175</name>
</gene>
<evidence type="ECO:0000313" key="4">
    <source>
        <dbReference type="Proteomes" id="UP000561438"/>
    </source>
</evidence>
<evidence type="ECO:0000313" key="3">
    <source>
        <dbReference type="EMBL" id="NVD45190.1"/>
    </source>
</evidence>
<keyword evidence="3" id="KW-0449">Lipoprotein</keyword>
<dbReference type="InterPro" id="IPR029046">
    <property type="entry name" value="LolA/LolB/LppX"/>
</dbReference>
<dbReference type="CDD" id="cd16325">
    <property type="entry name" value="LolA"/>
    <property type="match status" value="1"/>
</dbReference>
<dbReference type="Pfam" id="PF03548">
    <property type="entry name" value="LolA"/>
    <property type="match status" value="1"/>
</dbReference>
<dbReference type="AlphaFoldDB" id="A0A850H3M5"/>
<evidence type="ECO:0000256" key="1">
    <source>
        <dbReference type="ARBA" id="ARBA00022729"/>
    </source>
</evidence>
<feature type="chain" id="PRO_5032398661" evidence="2">
    <location>
        <begin position="30"/>
        <end position="221"/>
    </location>
</feature>
<keyword evidence="4" id="KW-1185">Reference proteome</keyword>
<feature type="signal peptide" evidence="2">
    <location>
        <begin position="1"/>
        <end position="29"/>
    </location>
</feature>
<name>A0A850H3M5_9SPHN</name>
<proteinExistence type="predicted"/>
<keyword evidence="1 2" id="KW-0732">Signal</keyword>
<dbReference type="EMBL" id="JABWGV010000003">
    <property type="protein sequence ID" value="NVD45190.1"/>
    <property type="molecule type" value="Genomic_DNA"/>
</dbReference>
<dbReference type="PANTHER" id="PTHR35869">
    <property type="entry name" value="OUTER-MEMBRANE LIPOPROTEIN CARRIER PROTEIN"/>
    <property type="match status" value="1"/>
</dbReference>
<comment type="caution">
    <text evidence="3">The sequence shown here is derived from an EMBL/GenBank/DDBJ whole genome shotgun (WGS) entry which is preliminary data.</text>
</comment>
<dbReference type="PANTHER" id="PTHR35869:SF1">
    <property type="entry name" value="OUTER-MEMBRANE LIPOPROTEIN CARRIER PROTEIN"/>
    <property type="match status" value="1"/>
</dbReference>
<reference evidence="3 4" key="1">
    <citation type="submission" date="2020-06" db="EMBL/GenBank/DDBJ databases">
        <title>Altererythrobacter sp. HHU K3-1.</title>
        <authorList>
            <person name="Zhang D."/>
            <person name="Xue H."/>
        </authorList>
    </citation>
    <scope>NUCLEOTIDE SEQUENCE [LARGE SCALE GENOMIC DNA]</scope>
    <source>
        <strain evidence="3 4">HHU K3-1</strain>
    </source>
</reference>
<organism evidence="3 4">
    <name type="scientific">Qipengyuania atrilutea</name>
    <dbReference type="NCBI Taxonomy" id="2744473"/>
    <lineage>
        <taxon>Bacteria</taxon>
        <taxon>Pseudomonadati</taxon>
        <taxon>Pseudomonadota</taxon>
        <taxon>Alphaproteobacteria</taxon>
        <taxon>Sphingomonadales</taxon>
        <taxon>Erythrobacteraceae</taxon>
        <taxon>Qipengyuania</taxon>
    </lineage>
</organism>
<accession>A0A850H3M5</accession>
<dbReference type="SUPFAM" id="SSF89392">
    <property type="entry name" value="Prokaryotic lipoproteins and lipoprotein localization factors"/>
    <property type="match status" value="1"/>
</dbReference>
<dbReference type="Gene3D" id="2.50.20.10">
    <property type="entry name" value="Lipoprotein localisation LolA/LolB/LppX"/>
    <property type="match status" value="1"/>
</dbReference>
<dbReference type="InterPro" id="IPR004564">
    <property type="entry name" value="OM_lipoprot_carrier_LolA-like"/>
</dbReference>